<dbReference type="EMBL" id="JANPWB010000013">
    <property type="protein sequence ID" value="KAJ1104756.1"/>
    <property type="molecule type" value="Genomic_DNA"/>
</dbReference>
<feature type="compositionally biased region" description="Basic and acidic residues" evidence="1">
    <location>
        <begin position="61"/>
        <end position="79"/>
    </location>
</feature>
<protein>
    <submittedName>
        <fullName evidence="2">Uncharacterized protein</fullName>
    </submittedName>
</protein>
<name>A0AAV7MMZ6_PLEWA</name>
<evidence type="ECO:0000313" key="3">
    <source>
        <dbReference type="Proteomes" id="UP001066276"/>
    </source>
</evidence>
<evidence type="ECO:0000256" key="1">
    <source>
        <dbReference type="SAM" id="MobiDB-lite"/>
    </source>
</evidence>
<evidence type="ECO:0000313" key="2">
    <source>
        <dbReference type="EMBL" id="KAJ1104756.1"/>
    </source>
</evidence>
<feature type="compositionally biased region" description="Basic and acidic residues" evidence="1">
    <location>
        <begin position="96"/>
        <end position="109"/>
    </location>
</feature>
<feature type="compositionally biased region" description="Basic and acidic residues" evidence="1">
    <location>
        <begin position="22"/>
        <end position="49"/>
    </location>
</feature>
<dbReference type="AlphaFoldDB" id="A0AAV7MMZ6"/>
<dbReference type="Proteomes" id="UP001066276">
    <property type="component" value="Chromosome 9"/>
</dbReference>
<sequence>MCRRAPQESQSWRSSNASPDLQPRHHGDASGRRRKSAPEFRVAESEEGHNGTGRDSSSGRNTEREGETTEKREKERNGEPDLGEETERSVNPGYPGREREERTEEPPREETEDATACHGPGGSWLDKLAEEHLNVLAPNCGLSIITVCLDNAVRGGALRVVCWDGIH</sequence>
<gene>
    <name evidence="2" type="ORF">NDU88_002165</name>
</gene>
<reference evidence="2" key="1">
    <citation type="journal article" date="2022" name="bioRxiv">
        <title>Sequencing and chromosome-scale assembly of the giantPleurodeles waltlgenome.</title>
        <authorList>
            <person name="Brown T."/>
            <person name="Elewa A."/>
            <person name="Iarovenko S."/>
            <person name="Subramanian E."/>
            <person name="Araus A.J."/>
            <person name="Petzold A."/>
            <person name="Susuki M."/>
            <person name="Suzuki K.-i.T."/>
            <person name="Hayashi T."/>
            <person name="Toyoda A."/>
            <person name="Oliveira C."/>
            <person name="Osipova E."/>
            <person name="Leigh N.D."/>
            <person name="Simon A."/>
            <person name="Yun M.H."/>
        </authorList>
    </citation>
    <scope>NUCLEOTIDE SEQUENCE</scope>
    <source>
        <strain evidence="2">20211129_DDA</strain>
        <tissue evidence="2">Liver</tissue>
    </source>
</reference>
<accession>A0AAV7MMZ6</accession>
<comment type="caution">
    <text evidence="2">The sequence shown here is derived from an EMBL/GenBank/DDBJ whole genome shotgun (WGS) entry which is preliminary data.</text>
</comment>
<keyword evidence="3" id="KW-1185">Reference proteome</keyword>
<feature type="region of interest" description="Disordered" evidence="1">
    <location>
        <begin position="1"/>
        <end position="122"/>
    </location>
</feature>
<organism evidence="2 3">
    <name type="scientific">Pleurodeles waltl</name>
    <name type="common">Iberian ribbed newt</name>
    <dbReference type="NCBI Taxonomy" id="8319"/>
    <lineage>
        <taxon>Eukaryota</taxon>
        <taxon>Metazoa</taxon>
        <taxon>Chordata</taxon>
        <taxon>Craniata</taxon>
        <taxon>Vertebrata</taxon>
        <taxon>Euteleostomi</taxon>
        <taxon>Amphibia</taxon>
        <taxon>Batrachia</taxon>
        <taxon>Caudata</taxon>
        <taxon>Salamandroidea</taxon>
        <taxon>Salamandridae</taxon>
        <taxon>Pleurodelinae</taxon>
        <taxon>Pleurodeles</taxon>
    </lineage>
</organism>
<proteinExistence type="predicted"/>
<feature type="compositionally biased region" description="Polar residues" evidence="1">
    <location>
        <begin position="7"/>
        <end position="19"/>
    </location>
</feature>